<gene>
    <name evidence="3" type="ORF">GETHLI_04160</name>
</gene>
<dbReference type="InterPro" id="IPR053728">
    <property type="entry name" value="Alginate_Permeability_Chnl"/>
</dbReference>
<dbReference type="RefSeq" id="WP_285569631.1">
    <property type="nucleotide sequence ID" value="NZ_BSDE01000001.1"/>
</dbReference>
<evidence type="ECO:0000256" key="1">
    <source>
        <dbReference type="SAM" id="SignalP"/>
    </source>
</evidence>
<dbReference type="Pfam" id="PF13372">
    <property type="entry name" value="Alginate_exp"/>
    <property type="match status" value="1"/>
</dbReference>
<feature type="signal peptide" evidence="1">
    <location>
        <begin position="1"/>
        <end position="21"/>
    </location>
</feature>
<dbReference type="Proteomes" id="UP001165069">
    <property type="component" value="Unassembled WGS sequence"/>
</dbReference>
<feature type="chain" id="PRO_5045871314" description="Alginate export domain-containing protein" evidence="1">
    <location>
        <begin position="22"/>
        <end position="444"/>
    </location>
</feature>
<accession>A0ABQ5QBJ2</accession>
<evidence type="ECO:0000259" key="2">
    <source>
        <dbReference type="Pfam" id="PF13372"/>
    </source>
</evidence>
<comment type="caution">
    <text evidence="3">The sequence shown here is derived from an EMBL/GenBank/DDBJ whole genome shotgun (WGS) entry which is preliminary data.</text>
</comment>
<reference evidence="3 4" key="1">
    <citation type="journal article" date="2023" name="Antonie Van Leeuwenhoek">
        <title>Mesoterricola silvestris gen. nov., sp. nov., Mesoterricola sediminis sp. nov., Geothrix oryzae sp. nov., Geothrix edaphica sp. nov., Geothrix rubra sp. nov., and Geothrix limicola sp. nov., six novel members of Acidobacteriota isolated from soils.</title>
        <authorList>
            <person name="Itoh H."/>
            <person name="Sugisawa Y."/>
            <person name="Mise K."/>
            <person name="Xu Z."/>
            <person name="Kuniyasu M."/>
            <person name="Ushijima N."/>
            <person name="Kawano K."/>
            <person name="Kobayashi E."/>
            <person name="Shiratori Y."/>
            <person name="Masuda Y."/>
            <person name="Senoo K."/>
        </authorList>
    </citation>
    <scope>NUCLEOTIDE SEQUENCE [LARGE SCALE GENOMIC DNA]</scope>
    <source>
        <strain evidence="3 4">Red804</strain>
    </source>
</reference>
<name>A0ABQ5QBJ2_9BACT</name>
<keyword evidence="4" id="KW-1185">Reference proteome</keyword>
<protein>
    <recommendedName>
        <fullName evidence="2">Alginate export domain-containing protein</fullName>
    </recommendedName>
</protein>
<proteinExistence type="predicted"/>
<feature type="domain" description="Alginate export" evidence="2">
    <location>
        <begin position="198"/>
        <end position="424"/>
    </location>
</feature>
<evidence type="ECO:0000313" key="3">
    <source>
        <dbReference type="EMBL" id="GLH71914.1"/>
    </source>
</evidence>
<dbReference type="Gene3D" id="2.40.160.100">
    <property type="match status" value="1"/>
</dbReference>
<dbReference type="InterPro" id="IPR025388">
    <property type="entry name" value="Alginate_export_dom"/>
</dbReference>
<keyword evidence="1" id="KW-0732">Signal</keyword>
<dbReference type="EMBL" id="BSDE01000001">
    <property type="protein sequence ID" value="GLH71914.1"/>
    <property type="molecule type" value="Genomic_DNA"/>
</dbReference>
<evidence type="ECO:0000313" key="4">
    <source>
        <dbReference type="Proteomes" id="UP001165069"/>
    </source>
</evidence>
<organism evidence="3 4">
    <name type="scientific">Geothrix limicola</name>
    <dbReference type="NCBI Taxonomy" id="2927978"/>
    <lineage>
        <taxon>Bacteria</taxon>
        <taxon>Pseudomonadati</taxon>
        <taxon>Acidobacteriota</taxon>
        <taxon>Holophagae</taxon>
        <taxon>Holophagales</taxon>
        <taxon>Holophagaceae</taxon>
        <taxon>Geothrix</taxon>
    </lineage>
</organism>
<sequence>MSLRRSLTVCCLGAASLLAQDARPAEPAFEYGFQHRSRSESWDDIVDHRRTTPDFRVQYRFRTNAWVIVPLGEDLTFTAGLVNENRKLVRPDVAYNGREIIFDSCYLDWRMDPSWSLRAGRQTLMRGDGFVLCDGGALDGSRTAYVNAVDLTWTGGDAKVEFLGISDPARDRTLPGLNHTDNPKERTLLNERDEAALAVYGTWRREGHDVQAYVFHKTERHDVSAWTDPIFVPDRWVETLGLRVAEKLGGGLSAMGEFTVQGGRQSGHPGTLEPASDIRAWGGQARVTQAFNAPLRPELSLGWVGLSGDNPSTRTHEGWDPVFSRWPKWSELYIYSQIPEGGVAVWSNLRMWEATVQAKPHAKLGLRASVFWMQAFQPVIGHGPIFASGLGRGRLDEVRADLKVSDQWQGRLTYERLDPGTFYAGPATGRFLQVDIIYTFRRHR</sequence>